<proteinExistence type="predicted"/>
<accession>A0A8K1HJ69</accession>
<evidence type="ECO:0000313" key="1">
    <source>
        <dbReference type="EMBL" id="UBJ25928.1"/>
    </source>
</evidence>
<reference evidence="1" key="1">
    <citation type="submission" date="2021-07" db="EMBL/GenBank/DDBJ databases">
        <title>Communication and adaptive evolution of viruses within giant pandas and their associated organisms in a local ecological environment.</title>
        <authorList>
            <person name="Zhao M."/>
            <person name="Liu S."/>
            <person name="Zhang W."/>
        </authorList>
    </citation>
    <scope>NUCLEOTIDE SEQUENCE</scope>
    <source>
        <strain evidence="1">Rpf282cress06-12</strain>
    </source>
</reference>
<name>A0A8K1HJ69_9VIRU</name>
<dbReference type="EMBL" id="MZ556193">
    <property type="protein sequence ID" value="UBJ25928.1"/>
    <property type="molecule type" value="Genomic_DNA"/>
</dbReference>
<sequence>MKLRSGRRTARYGRLGSYRSIVPALGATGYSGYDIGRRIGNRISRSFTGTQTQRNNRPTAGIGVTGQYDRKLIYRKRNMPKFKKRRWRKFINRVHAVAERELGSNTIVFNSRVVTTNSAAASQLVSHFACYGAFGGTGVNPSLNDLRYIGALNNQGNPTIADGVSVQKSTRYFFESAIMDITIQNTSYILSQALAPVYASECKVECDVYEILVRRSMLTESNGSVTNALDLNQLYAFNPADTPAVKDNNTSPTTNEIFITSRGATPFDMTYATSMFGIKVLKKTKYMLAQGETVTYQYRDPKRRSCERADLFAEGGFNKRGWTRSIYIIAKLTPQAFPLGVLANQYQEQLTFGVTRKYLYKIEGQNNDSTLYVT</sequence>
<protein>
    <submittedName>
        <fullName evidence="1">Putative capsid protein</fullName>
    </submittedName>
</protein>
<organism evidence="1">
    <name type="scientific">Red panda feces-associated circular DNA virus 20</name>
    <dbReference type="NCBI Taxonomy" id="2863974"/>
    <lineage>
        <taxon>Viruses</taxon>
        <taxon>Monodnaviria</taxon>
        <taxon>Shotokuvirae</taxon>
        <taxon>Cressdnaviricota</taxon>
    </lineage>
</organism>